<name>A0A2S2FFN4_9GAMM</name>
<feature type="binding site" evidence="12">
    <location>
        <position position="192"/>
    </location>
    <ligand>
        <name>[4Fe-4S] cluster</name>
        <dbReference type="ChEBI" id="CHEBI:49883"/>
    </ligand>
</feature>
<feature type="binding site" evidence="12">
    <location>
        <position position="202"/>
    </location>
    <ligand>
        <name>[4Fe-4S] cluster</name>
        <dbReference type="ChEBI" id="CHEBI:49883"/>
    </ligand>
</feature>
<evidence type="ECO:0000256" key="3">
    <source>
        <dbReference type="ARBA" id="ARBA00022723"/>
    </source>
</evidence>
<dbReference type="RefSeq" id="WP_065995580.1">
    <property type="nucleotide sequence ID" value="NZ_CP029397.2"/>
</dbReference>
<keyword evidence="8 12" id="KW-0238">DNA-binding</keyword>
<dbReference type="PROSITE" id="PS01155">
    <property type="entry name" value="ENDONUCLEASE_III_2"/>
    <property type="match status" value="1"/>
</dbReference>
<dbReference type="InterPro" id="IPR000445">
    <property type="entry name" value="HhH_motif"/>
</dbReference>
<feature type="domain" description="HhH-GPD" evidence="13">
    <location>
        <begin position="43"/>
        <end position="190"/>
    </location>
</feature>
<dbReference type="NCBIfam" id="TIGR01083">
    <property type="entry name" value="nth"/>
    <property type="match status" value="1"/>
</dbReference>
<evidence type="ECO:0000313" key="14">
    <source>
        <dbReference type="EMBL" id="AWL29710.1"/>
    </source>
</evidence>
<dbReference type="GO" id="GO:0051539">
    <property type="term" value="F:4 iron, 4 sulfur cluster binding"/>
    <property type="evidence" value="ECO:0007669"/>
    <property type="project" value="UniProtKB-UniRule"/>
</dbReference>
<dbReference type="SUPFAM" id="SSF48150">
    <property type="entry name" value="DNA-glycosylase"/>
    <property type="match status" value="1"/>
</dbReference>
<keyword evidence="4 12" id="KW-0227">DNA damage</keyword>
<evidence type="ECO:0000256" key="12">
    <source>
        <dbReference type="HAMAP-Rule" id="MF_00942"/>
    </source>
</evidence>
<dbReference type="PANTHER" id="PTHR10359:SF18">
    <property type="entry name" value="ENDONUCLEASE III"/>
    <property type="match status" value="1"/>
</dbReference>
<dbReference type="Pfam" id="PF00730">
    <property type="entry name" value="HhH-GPD"/>
    <property type="match status" value="1"/>
</dbReference>
<dbReference type="OrthoDB" id="9800977at2"/>
<keyword evidence="2 12" id="KW-0004">4Fe-4S</keyword>
<evidence type="ECO:0000256" key="9">
    <source>
        <dbReference type="ARBA" id="ARBA00023204"/>
    </source>
</evidence>
<keyword evidence="15" id="KW-1185">Reference proteome</keyword>
<dbReference type="InterPro" id="IPR004036">
    <property type="entry name" value="Endonuclease-III-like_CS2"/>
</dbReference>
<keyword evidence="14" id="KW-0255">Endonuclease</keyword>
<keyword evidence="9 12" id="KW-0234">DNA repair</keyword>
<keyword evidence="7 12" id="KW-0411">Iron-sulfur</keyword>
<gene>
    <name evidence="12 14" type="primary">nth</name>
    <name evidence="14" type="ORF">DJ533_14590</name>
</gene>
<keyword evidence="5 12" id="KW-0378">Hydrolase</keyword>
<keyword evidence="10 12" id="KW-0456">Lyase</keyword>
<dbReference type="InterPro" id="IPR023170">
    <property type="entry name" value="HhH_base_excis_C"/>
</dbReference>
<dbReference type="InterPro" id="IPR005759">
    <property type="entry name" value="Nth"/>
</dbReference>
<dbReference type="GO" id="GO:0019104">
    <property type="term" value="F:DNA N-glycosylase activity"/>
    <property type="evidence" value="ECO:0007669"/>
    <property type="project" value="UniProtKB-UniRule"/>
</dbReference>
<dbReference type="PROSITE" id="PS00764">
    <property type="entry name" value="ENDONUCLEASE_III_1"/>
    <property type="match status" value="1"/>
</dbReference>
<dbReference type="InterPro" id="IPR004035">
    <property type="entry name" value="Endouclease-III_FeS-bd_BS"/>
</dbReference>
<reference evidence="14" key="1">
    <citation type="submission" date="2019-08" db="EMBL/GenBank/DDBJ databases">
        <title>The complete genome of Acinetobacter defluvii strain WCHAD010030.</title>
        <authorList>
            <person name="Hu Y."/>
            <person name="Qin J."/>
            <person name="Feng Y."/>
            <person name="Zong Z."/>
        </authorList>
    </citation>
    <scope>NUCLEOTIDE SEQUENCE</scope>
    <source>
        <strain evidence="14">WCHA30</strain>
    </source>
</reference>
<dbReference type="SMART" id="SM00525">
    <property type="entry name" value="FES"/>
    <property type="match status" value="1"/>
</dbReference>
<dbReference type="GO" id="GO:0006285">
    <property type="term" value="P:base-excision repair, AP site formation"/>
    <property type="evidence" value="ECO:0007669"/>
    <property type="project" value="TreeGrafter"/>
</dbReference>
<comment type="similarity">
    <text evidence="1 12">Belongs to the Nth/MutY family.</text>
</comment>
<dbReference type="GO" id="GO:0003677">
    <property type="term" value="F:DNA binding"/>
    <property type="evidence" value="ECO:0007669"/>
    <property type="project" value="UniProtKB-UniRule"/>
</dbReference>
<evidence type="ECO:0000313" key="15">
    <source>
        <dbReference type="Proteomes" id="UP000245977"/>
    </source>
</evidence>
<dbReference type="Pfam" id="PF00633">
    <property type="entry name" value="HHH"/>
    <property type="match status" value="1"/>
</dbReference>
<dbReference type="FunFam" id="1.10.340.30:FF:000001">
    <property type="entry name" value="Endonuclease III"/>
    <property type="match status" value="1"/>
</dbReference>
<evidence type="ECO:0000256" key="2">
    <source>
        <dbReference type="ARBA" id="ARBA00022485"/>
    </source>
</evidence>
<dbReference type="Gene3D" id="1.10.1670.10">
    <property type="entry name" value="Helix-hairpin-Helix base-excision DNA repair enzymes (C-terminal)"/>
    <property type="match status" value="1"/>
</dbReference>
<evidence type="ECO:0000256" key="11">
    <source>
        <dbReference type="ARBA" id="ARBA00023295"/>
    </source>
</evidence>
<comment type="function">
    <text evidence="12">DNA repair enzyme that has both DNA N-glycosylase activity and AP-lyase activity. The DNA N-glycosylase activity releases various damaged pyrimidines from DNA by cleaving the N-glycosidic bond, leaving an AP (apurinic/apyrimidinic) site. The AP-lyase activity cleaves the phosphodiester bond 3' to the AP site by a beta-elimination, leaving a 3'-terminal unsaturated sugar and a product with a terminal 5'-phosphate.</text>
</comment>
<keyword evidence="11 12" id="KW-0326">Glycosidase</keyword>
<dbReference type="GO" id="GO:0046872">
    <property type="term" value="F:metal ion binding"/>
    <property type="evidence" value="ECO:0007669"/>
    <property type="project" value="UniProtKB-KW"/>
</dbReference>
<dbReference type="PIRSF" id="PIRSF001435">
    <property type="entry name" value="Nth"/>
    <property type="match status" value="1"/>
</dbReference>
<dbReference type="PANTHER" id="PTHR10359">
    <property type="entry name" value="A/G-SPECIFIC ADENINE GLYCOSYLASE/ENDONUCLEASE III"/>
    <property type="match status" value="1"/>
</dbReference>
<dbReference type="KEGG" id="adv:DJ533_14590"/>
<keyword evidence="14" id="KW-0540">Nuclease</keyword>
<keyword evidence="3 12" id="KW-0479">Metal-binding</keyword>
<evidence type="ECO:0000259" key="13">
    <source>
        <dbReference type="SMART" id="SM00478"/>
    </source>
</evidence>
<evidence type="ECO:0000256" key="1">
    <source>
        <dbReference type="ARBA" id="ARBA00008343"/>
    </source>
</evidence>
<dbReference type="STRING" id="1871111.GCA_001704615_02783"/>
<proteinExistence type="inferred from homology"/>
<dbReference type="AlphaFoldDB" id="A0A2S2FFN4"/>
<feature type="binding site" evidence="12">
    <location>
        <position position="208"/>
    </location>
    <ligand>
        <name>[4Fe-4S] cluster</name>
        <dbReference type="ChEBI" id="CHEBI:49883"/>
    </ligand>
</feature>
<dbReference type="SMART" id="SM00478">
    <property type="entry name" value="ENDO3c"/>
    <property type="match status" value="1"/>
</dbReference>
<comment type="cofactor">
    <cofactor evidence="12">
        <name>[4Fe-4S] cluster</name>
        <dbReference type="ChEBI" id="CHEBI:49883"/>
    </cofactor>
    <text evidence="12">Binds 1 [4Fe-4S] cluster.</text>
</comment>
<evidence type="ECO:0000256" key="10">
    <source>
        <dbReference type="ARBA" id="ARBA00023239"/>
    </source>
</evidence>
<dbReference type="CDD" id="cd00056">
    <property type="entry name" value="ENDO3c"/>
    <property type="match status" value="1"/>
</dbReference>
<protein>
    <recommendedName>
        <fullName evidence="12">Endonuclease III</fullName>
        <ecNumber evidence="12">4.2.99.18</ecNumber>
    </recommendedName>
    <alternativeName>
        <fullName evidence="12">DNA-(apurinic or apyrimidinic site) lyase</fullName>
    </alternativeName>
</protein>
<keyword evidence="6 12" id="KW-0408">Iron</keyword>
<organism evidence="14 15">
    <name type="scientific">Acinetobacter defluvii</name>
    <dbReference type="NCBI Taxonomy" id="1871111"/>
    <lineage>
        <taxon>Bacteria</taxon>
        <taxon>Pseudomonadati</taxon>
        <taxon>Pseudomonadota</taxon>
        <taxon>Gammaproteobacteria</taxon>
        <taxon>Moraxellales</taxon>
        <taxon>Moraxellaceae</taxon>
        <taxon>Acinetobacter</taxon>
    </lineage>
</organism>
<dbReference type="InterPro" id="IPR003651">
    <property type="entry name" value="Endonuclease3_FeS-loop_motif"/>
</dbReference>
<evidence type="ECO:0000256" key="6">
    <source>
        <dbReference type="ARBA" id="ARBA00023004"/>
    </source>
</evidence>
<dbReference type="Proteomes" id="UP000245977">
    <property type="component" value="Chromosome"/>
</dbReference>
<dbReference type="FunFam" id="1.10.1670.10:FF:000001">
    <property type="entry name" value="Endonuclease III"/>
    <property type="match status" value="1"/>
</dbReference>
<evidence type="ECO:0000256" key="8">
    <source>
        <dbReference type="ARBA" id="ARBA00023125"/>
    </source>
</evidence>
<dbReference type="InterPro" id="IPR003265">
    <property type="entry name" value="HhH-GPD_domain"/>
</dbReference>
<dbReference type="GO" id="GO:0140078">
    <property type="term" value="F:class I DNA-(apurinic or apyrimidinic site) endonuclease activity"/>
    <property type="evidence" value="ECO:0007669"/>
    <property type="project" value="UniProtKB-EC"/>
</dbReference>
<accession>A0A2S2FFN4</accession>
<dbReference type="Pfam" id="PF10576">
    <property type="entry name" value="EndIII_4Fe-2S"/>
    <property type="match status" value="1"/>
</dbReference>
<evidence type="ECO:0000256" key="4">
    <source>
        <dbReference type="ARBA" id="ARBA00022763"/>
    </source>
</evidence>
<dbReference type="EMBL" id="CP029397">
    <property type="protein sequence ID" value="AWL29710.1"/>
    <property type="molecule type" value="Genomic_DNA"/>
</dbReference>
<dbReference type="Gene3D" id="1.10.340.30">
    <property type="entry name" value="Hypothetical protein, domain 2"/>
    <property type="match status" value="1"/>
</dbReference>
<comment type="catalytic activity">
    <reaction evidence="12">
        <text>2'-deoxyribonucleotide-(2'-deoxyribose 5'-phosphate)-2'-deoxyribonucleotide-DNA = a 3'-end 2'-deoxyribonucleotide-(2,3-dehydro-2,3-deoxyribose 5'-phosphate)-DNA + a 5'-end 5'-phospho-2'-deoxyribonucleoside-DNA + H(+)</text>
        <dbReference type="Rhea" id="RHEA:66592"/>
        <dbReference type="Rhea" id="RHEA-COMP:13180"/>
        <dbReference type="Rhea" id="RHEA-COMP:16897"/>
        <dbReference type="Rhea" id="RHEA-COMP:17067"/>
        <dbReference type="ChEBI" id="CHEBI:15378"/>
        <dbReference type="ChEBI" id="CHEBI:136412"/>
        <dbReference type="ChEBI" id="CHEBI:157695"/>
        <dbReference type="ChEBI" id="CHEBI:167181"/>
        <dbReference type="EC" id="4.2.99.18"/>
    </reaction>
</comment>
<dbReference type="HAMAP" id="MF_00942">
    <property type="entry name" value="Nth"/>
    <property type="match status" value="1"/>
</dbReference>
<dbReference type="InterPro" id="IPR011257">
    <property type="entry name" value="DNA_glycosylase"/>
</dbReference>
<evidence type="ECO:0000256" key="7">
    <source>
        <dbReference type="ARBA" id="ARBA00023014"/>
    </source>
</evidence>
<dbReference type="EC" id="4.2.99.18" evidence="12"/>
<evidence type="ECO:0000256" key="5">
    <source>
        <dbReference type="ARBA" id="ARBA00022801"/>
    </source>
</evidence>
<feature type="binding site" evidence="12">
    <location>
        <position position="199"/>
    </location>
    <ligand>
        <name>[4Fe-4S] cluster</name>
        <dbReference type="ChEBI" id="CHEBI:49883"/>
    </ligand>
</feature>
<sequence>MAVKNMTKKQIQIFFERLREQRPTPKTELNYSSPFELLVAVTLSAQATDVSVNKATDKLFPIANTPEAIYNLGVEGLKEYIKTIGLYNSKAENVIKACKMLIELHNSQVPDNRKDLEALPGVGRKTANVVLNTAFGQATMAVDTHIFRVGNRTGLAVGKNVLEVEHRLIKVIPKEFILDSHHWLILHGRYTCIARKPKCGECIVSDVCNWTDKYEFGAVREIKVKNVE</sequence>